<keyword evidence="3" id="KW-1185">Reference proteome</keyword>
<evidence type="ECO:0000313" key="2">
    <source>
        <dbReference type="EMBL" id="QSX34146.1"/>
    </source>
</evidence>
<accession>A0ABX7QU20</accession>
<feature type="chain" id="PRO_5047152456" evidence="1">
    <location>
        <begin position="18"/>
        <end position="315"/>
    </location>
</feature>
<keyword evidence="2" id="KW-0645">Protease</keyword>
<dbReference type="InterPro" id="IPR021109">
    <property type="entry name" value="Peptidase_aspartic_dom_sf"/>
</dbReference>
<dbReference type="GO" id="GO:0008233">
    <property type="term" value="F:peptidase activity"/>
    <property type="evidence" value="ECO:0007669"/>
    <property type="project" value="UniProtKB-KW"/>
</dbReference>
<gene>
    <name evidence="2" type="ORF">JYB87_02555</name>
</gene>
<dbReference type="GO" id="GO:0006508">
    <property type="term" value="P:proteolysis"/>
    <property type="evidence" value="ECO:0007669"/>
    <property type="project" value="UniProtKB-KW"/>
</dbReference>
<dbReference type="SUPFAM" id="SSF50630">
    <property type="entry name" value="Acid proteases"/>
    <property type="match status" value="2"/>
</dbReference>
<keyword evidence="1" id="KW-0732">Signal</keyword>
<name>A0ABX7QU20_9GAMM</name>
<dbReference type="EMBL" id="CP071503">
    <property type="protein sequence ID" value="QSX34146.1"/>
    <property type="molecule type" value="Genomic_DNA"/>
</dbReference>
<reference evidence="2 3" key="1">
    <citation type="submission" date="2021-03" db="EMBL/GenBank/DDBJ databases">
        <title>Novel species identification of genus Shewanella.</title>
        <authorList>
            <person name="Liu G."/>
            <person name="Zhang Q."/>
        </authorList>
    </citation>
    <scope>NUCLEOTIDE SEQUENCE [LARGE SCALE GENOMIC DNA]</scope>
    <source>
        <strain evidence="2 3">FJAT-51800</strain>
    </source>
</reference>
<evidence type="ECO:0000256" key="1">
    <source>
        <dbReference type="SAM" id="SignalP"/>
    </source>
</evidence>
<proteinExistence type="predicted"/>
<protein>
    <submittedName>
        <fullName evidence="2">Aspartyl protease family protein</fullName>
    </submittedName>
</protein>
<dbReference type="RefSeq" id="WP_207355351.1">
    <property type="nucleotide sequence ID" value="NZ_CP071503.1"/>
</dbReference>
<sequence>MLTALMTALSLTTAAAAAVTAAPPAPVAPVAPVSMAAAAIAEQAPAAAQLRYENRGRPVIETQVNGKGPYFMVVDTGAESSLIVPALGDILGVQPMDSGLVIRGATGKMQAKMYPIDEFSSAIFHEQQIGLLELPNPGSTPAAGIVGMDLFADKALVFDIANGQLRTETSGAVKGHYATVKAIDNQSLLISVMVSLNGVEIPALIDTGAAATIGNYAAMQALGWQTDSPELQDDGAIRGSTAHTSAIKKAAISTFAFGPLKMRDVPVRFTTQDDGQAARITLGSDLLNNFIGFALDFPKRELLIMLPDAPGIAAQ</sequence>
<keyword evidence="2" id="KW-0378">Hydrolase</keyword>
<evidence type="ECO:0000313" key="3">
    <source>
        <dbReference type="Proteomes" id="UP000662770"/>
    </source>
</evidence>
<organism evidence="2 3">
    <name type="scientific">Shewanella avicenniae</name>
    <dbReference type="NCBI Taxonomy" id="2814294"/>
    <lineage>
        <taxon>Bacteria</taxon>
        <taxon>Pseudomonadati</taxon>
        <taxon>Pseudomonadota</taxon>
        <taxon>Gammaproteobacteria</taxon>
        <taxon>Alteromonadales</taxon>
        <taxon>Shewanellaceae</taxon>
        <taxon>Shewanella</taxon>
    </lineage>
</organism>
<feature type="signal peptide" evidence="1">
    <location>
        <begin position="1"/>
        <end position="17"/>
    </location>
</feature>
<dbReference type="Proteomes" id="UP000662770">
    <property type="component" value="Chromosome"/>
</dbReference>
<dbReference type="Pfam" id="PF13650">
    <property type="entry name" value="Asp_protease_2"/>
    <property type="match status" value="2"/>
</dbReference>
<dbReference type="Gene3D" id="2.40.70.10">
    <property type="entry name" value="Acid Proteases"/>
    <property type="match status" value="2"/>
</dbReference>